<dbReference type="Pfam" id="PF00226">
    <property type="entry name" value="DnaJ"/>
    <property type="match status" value="1"/>
</dbReference>
<sequence length="395" mass="45324">MTTDDRATSPPGALYRLLGITNDAAEEEVITAYKEKVKTYEKTTRETKEKRLLTAVRQKFSEVGKAFYVLSNKDRRHKYDESNVIEEPAKRDKKAKPNCEYFVQYNDNSVTVHIPLGSDKHWVESIEAHYDAPMENKGRNGYQLSVPFHDSDQNEPVGMVTLHVYHTCKILVQGSACYLWVMYTFKELKNRRLPEDRTCRLPEDRTCRLSEDRTCRLPEHRTFEHSTATEEPDVRCEDIVCNKCKRPGPEDEGVIQCNSCQKWLHYSCTNVHAFLLHELIKDEESEFVCNDCTLATFAKPVSPCQDSLEETIPKQTVKESASAKADGNNNNDDNDKLQSLQCSVDKIEAILTSRIANENNKFDALSMRLSYLEAALSKTKEAPDEKRQKRMTSKC</sequence>
<gene>
    <name evidence="9" type="primary">LOC109464155</name>
</gene>
<dbReference type="InterPro" id="IPR001623">
    <property type="entry name" value="DnaJ_domain"/>
</dbReference>
<dbReference type="CDD" id="cd15489">
    <property type="entry name" value="PHD_SF"/>
    <property type="match status" value="1"/>
</dbReference>
<dbReference type="RefSeq" id="XP_019616652.1">
    <property type="nucleotide sequence ID" value="XM_019761093.1"/>
</dbReference>
<dbReference type="InterPro" id="IPR013083">
    <property type="entry name" value="Znf_RING/FYVE/PHD"/>
</dbReference>
<dbReference type="Gene3D" id="1.10.287.110">
    <property type="entry name" value="DnaJ domain"/>
    <property type="match status" value="1"/>
</dbReference>
<reference evidence="9" key="1">
    <citation type="submission" date="2025-08" db="UniProtKB">
        <authorList>
            <consortium name="RefSeq"/>
        </authorList>
    </citation>
    <scope>IDENTIFICATION</scope>
    <source>
        <tissue evidence="9">Gonad</tissue>
    </source>
</reference>
<dbReference type="AlphaFoldDB" id="A0A6P4YD29"/>
<proteinExistence type="predicted"/>
<dbReference type="InterPro" id="IPR019787">
    <property type="entry name" value="Znf_PHD-finger"/>
</dbReference>
<dbReference type="InterPro" id="IPR019786">
    <property type="entry name" value="Zinc_finger_PHD-type_CS"/>
</dbReference>
<dbReference type="InterPro" id="IPR001965">
    <property type="entry name" value="Znf_PHD"/>
</dbReference>
<evidence type="ECO:0000256" key="1">
    <source>
        <dbReference type="ARBA" id="ARBA00022723"/>
    </source>
</evidence>
<dbReference type="PROSITE" id="PS50016">
    <property type="entry name" value="ZF_PHD_2"/>
    <property type="match status" value="1"/>
</dbReference>
<feature type="region of interest" description="Disordered" evidence="5">
    <location>
        <begin position="318"/>
        <end position="337"/>
    </location>
</feature>
<evidence type="ECO:0000259" key="7">
    <source>
        <dbReference type="PROSITE" id="PS50076"/>
    </source>
</evidence>
<evidence type="ECO:0000259" key="6">
    <source>
        <dbReference type="PROSITE" id="PS50016"/>
    </source>
</evidence>
<dbReference type="PROSITE" id="PS50076">
    <property type="entry name" value="DNAJ_2"/>
    <property type="match status" value="1"/>
</dbReference>
<evidence type="ECO:0000313" key="8">
    <source>
        <dbReference type="Proteomes" id="UP000515135"/>
    </source>
</evidence>
<keyword evidence="2 4" id="KW-0863">Zinc-finger</keyword>
<dbReference type="KEGG" id="bbel:109464155"/>
<protein>
    <submittedName>
        <fullName evidence="9">Uncharacterized protein LOC109464155</fullName>
    </submittedName>
</protein>
<feature type="domain" description="PHD-type" evidence="6">
    <location>
        <begin position="238"/>
        <end position="295"/>
    </location>
</feature>
<dbReference type="SUPFAM" id="SSF46565">
    <property type="entry name" value="Chaperone J-domain"/>
    <property type="match status" value="1"/>
</dbReference>
<name>A0A6P4YD29_BRABE</name>
<dbReference type="Proteomes" id="UP000515135">
    <property type="component" value="Unplaced"/>
</dbReference>
<dbReference type="InterPro" id="IPR036869">
    <property type="entry name" value="J_dom_sf"/>
</dbReference>
<dbReference type="OrthoDB" id="10250354at2759"/>
<evidence type="ECO:0000256" key="5">
    <source>
        <dbReference type="SAM" id="MobiDB-lite"/>
    </source>
</evidence>
<evidence type="ECO:0000313" key="9">
    <source>
        <dbReference type="RefSeq" id="XP_019616652.1"/>
    </source>
</evidence>
<dbReference type="InterPro" id="IPR011011">
    <property type="entry name" value="Znf_FYVE_PHD"/>
</dbReference>
<dbReference type="SMART" id="SM00249">
    <property type="entry name" value="PHD"/>
    <property type="match status" value="1"/>
</dbReference>
<keyword evidence="3" id="KW-0862">Zinc</keyword>
<dbReference type="GO" id="GO:0008270">
    <property type="term" value="F:zinc ion binding"/>
    <property type="evidence" value="ECO:0007669"/>
    <property type="project" value="UniProtKB-KW"/>
</dbReference>
<dbReference type="PROSITE" id="PS01359">
    <property type="entry name" value="ZF_PHD_1"/>
    <property type="match status" value="1"/>
</dbReference>
<evidence type="ECO:0000256" key="2">
    <source>
        <dbReference type="ARBA" id="ARBA00022771"/>
    </source>
</evidence>
<keyword evidence="8" id="KW-1185">Reference proteome</keyword>
<accession>A0A6P4YD29</accession>
<evidence type="ECO:0000256" key="3">
    <source>
        <dbReference type="ARBA" id="ARBA00022833"/>
    </source>
</evidence>
<dbReference type="PRINTS" id="PR00625">
    <property type="entry name" value="JDOMAIN"/>
</dbReference>
<evidence type="ECO:0000256" key="4">
    <source>
        <dbReference type="PROSITE-ProRule" id="PRU00146"/>
    </source>
</evidence>
<dbReference type="Gene3D" id="3.30.40.10">
    <property type="entry name" value="Zinc/RING finger domain, C3HC4 (zinc finger)"/>
    <property type="match status" value="1"/>
</dbReference>
<feature type="domain" description="J" evidence="7">
    <location>
        <begin position="13"/>
        <end position="83"/>
    </location>
</feature>
<dbReference type="GeneID" id="109464155"/>
<keyword evidence="1" id="KW-0479">Metal-binding</keyword>
<dbReference type="SUPFAM" id="SSF57903">
    <property type="entry name" value="FYVE/PHD zinc finger"/>
    <property type="match status" value="1"/>
</dbReference>
<organism evidence="8 9">
    <name type="scientific">Branchiostoma belcheri</name>
    <name type="common">Amphioxus</name>
    <dbReference type="NCBI Taxonomy" id="7741"/>
    <lineage>
        <taxon>Eukaryota</taxon>
        <taxon>Metazoa</taxon>
        <taxon>Chordata</taxon>
        <taxon>Cephalochordata</taxon>
        <taxon>Leptocardii</taxon>
        <taxon>Amphioxiformes</taxon>
        <taxon>Branchiostomatidae</taxon>
        <taxon>Branchiostoma</taxon>
    </lineage>
</organism>